<dbReference type="Gene3D" id="3.20.20.80">
    <property type="entry name" value="Glycosidases"/>
    <property type="match status" value="1"/>
</dbReference>
<dbReference type="PANTHER" id="PTHR31297">
    <property type="entry name" value="GLUCAN ENDO-1,6-BETA-GLUCOSIDASE B"/>
    <property type="match status" value="1"/>
</dbReference>
<proteinExistence type="inferred from homology"/>
<keyword evidence="3 4" id="KW-0326">Glycosidase</keyword>
<dbReference type="AlphaFoldDB" id="A0A1V9ERU9"/>
<name>A0A1V9ERU9_9BACT</name>
<dbReference type="CDD" id="cd04080">
    <property type="entry name" value="CBM6_cellulase-like"/>
    <property type="match status" value="1"/>
</dbReference>
<dbReference type="GO" id="GO:0009251">
    <property type="term" value="P:glucan catabolic process"/>
    <property type="evidence" value="ECO:0007669"/>
    <property type="project" value="TreeGrafter"/>
</dbReference>
<sequence>MDNCFHRVICIVVFVIVTVHTSGQGFLKANRKNIVNEKGQPVLLRSMGLGGWLLQEGYMFHLGNIGTQYRIRESIADVVGEERTKQFYEMWLTNHTTKADIDSLAAWGFNSIRLPLHYNLFTLPVEKEPVTGQQTWLEKGFAITDSVLNWCRSNEMYLILDMHATPGGQGNDLNISDRDAGKPSLWESEANRQKLIALWAQLAKRYANEPWIGGYDIINEPNWGFEDSTDKRGTKEKKNVPLRQLLVDVTNTIRAVDTKHLIIIEGNGFGNNYNGIFPLWDNNLVLSFHKYGNFNYKANIQNFLNFRDAYNIPVWLGESGENSNTWFTECISLVEENGIGWAWWPGKKMGINNPMEIKVPEGYDQLLNYWKGKGAKPDSATAWKTLQQLLSYVKVQNNIIHRDVLDAMFRQVQVNTTLPFTKHIIGKGTTLLPAVEFDLGKQGRAYYDKDSASYHFTPNVHTQGNRGYTFRNDGVDIQRNDAGMCVFSIEDGEWLQYTIQAKVAGKYQIGFKTAAENEAGELSLQVNEKWLVNNLTLPVTGNRLNYTTTWVKNIVLPAGETRLKILACKGGFNLQSIAFVKE</sequence>
<dbReference type="InterPro" id="IPR017853">
    <property type="entry name" value="GH"/>
</dbReference>
<dbReference type="Gene3D" id="2.60.120.260">
    <property type="entry name" value="Galactose-binding domain-like"/>
    <property type="match status" value="1"/>
</dbReference>
<dbReference type="SUPFAM" id="SSF49785">
    <property type="entry name" value="Galactose-binding domain-like"/>
    <property type="match status" value="1"/>
</dbReference>
<dbReference type="InterPro" id="IPR008979">
    <property type="entry name" value="Galactose-bd-like_sf"/>
</dbReference>
<evidence type="ECO:0000256" key="2">
    <source>
        <dbReference type="ARBA" id="ARBA00022801"/>
    </source>
</evidence>
<evidence type="ECO:0000256" key="4">
    <source>
        <dbReference type="RuleBase" id="RU361153"/>
    </source>
</evidence>
<feature type="domain" description="CBM6" evidence="5">
    <location>
        <begin position="452"/>
        <end position="580"/>
    </location>
</feature>
<dbReference type="Proteomes" id="UP000192276">
    <property type="component" value="Unassembled WGS sequence"/>
</dbReference>
<dbReference type="EMBL" id="LWBP01000232">
    <property type="protein sequence ID" value="OQP48893.1"/>
    <property type="molecule type" value="Genomic_DNA"/>
</dbReference>
<dbReference type="InterPro" id="IPR001547">
    <property type="entry name" value="Glyco_hydro_5"/>
</dbReference>
<evidence type="ECO:0000313" key="7">
    <source>
        <dbReference type="Proteomes" id="UP000192276"/>
    </source>
</evidence>
<dbReference type="GO" id="GO:0005576">
    <property type="term" value="C:extracellular region"/>
    <property type="evidence" value="ECO:0007669"/>
    <property type="project" value="TreeGrafter"/>
</dbReference>
<dbReference type="PANTHER" id="PTHR31297:SF13">
    <property type="entry name" value="PUTATIVE-RELATED"/>
    <property type="match status" value="1"/>
</dbReference>
<reference evidence="7" key="1">
    <citation type="submission" date="2016-04" db="EMBL/GenBank/DDBJ databases">
        <authorList>
            <person name="Chen L."/>
            <person name="Zhuang W."/>
            <person name="Wang G."/>
        </authorList>
    </citation>
    <scope>NUCLEOTIDE SEQUENCE [LARGE SCALE GENOMIC DNA]</scope>
    <source>
        <strain evidence="7">208</strain>
    </source>
</reference>
<comment type="caution">
    <text evidence="6">The sequence shown here is derived from an EMBL/GenBank/DDBJ whole genome shotgun (WGS) entry which is preliminary data.</text>
</comment>
<evidence type="ECO:0000313" key="6">
    <source>
        <dbReference type="EMBL" id="OQP48893.1"/>
    </source>
</evidence>
<dbReference type="PROSITE" id="PS51175">
    <property type="entry name" value="CBM6"/>
    <property type="match status" value="1"/>
</dbReference>
<keyword evidence="1" id="KW-0732">Signal</keyword>
<evidence type="ECO:0000256" key="3">
    <source>
        <dbReference type="ARBA" id="ARBA00023295"/>
    </source>
</evidence>
<dbReference type="SMART" id="SM00606">
    <property type="entry name" value="CBD_IV"/>
    <property type="match status" value="1"/>
</dbReference>
<protein>
    <submittedName>
        <fullName evidence="6">Glycosyl hydrolase family 5</fullName>
    </submittedName>
</protein>
<comment type="similarity">
    <text evidence="4">Belongs to the glycosyl hydrolase 5 (cellulase A) family.</text>
</comment>
<evidence type="ECO:0000256" key="1">
    <source>
        <dbReference type="ARBA" id="ARBA00022729"/>
    </source>
</evidence>
<dbReference type="InterPro" id="IPR006584">
    <property type="entry name" value="Cellulose-bd_IV"/>
</dbReference>
<keyword evidence="2 4" id="KW-0378">Hydrolase</keyword>
<dbReference type="GO" id="GO:0030246">
    <property type="term" value="F:carbohydrate binding"/>
    <property type="evidence" value="ECO:0007669"/>
    <property type="project" value="InterPro"/>
</dbReference>
<dbReference type="InterPro" id="IPR050386">
    <property type="entry name" value="Glycosyl_hydrolase_5"/>
</dbReference>
<dbReference type="GO" id="GO:0009986">
    <property type="term" value="C:cell surface"/>
    <property type="evidence" value="ECO:0007669"/>
    <property type="project" value="TreeGrafter"/>
</dbReference>
<dbReference type="Pfam" id="PF03422">
    <property type="entry name" value="CBM_6"/>
    <property type="match status" value="1"/>
</dbReference>
<accession>A0A1V9ERU9</accession>
<gene>
    <name evidence="6" type="ORF">A4R26_07250</name>
</gene>
<dbReference type="STRING" id="550983.A4R26_07250"/>
<organism evidence="6 7">
    <name type="scientific">Niastella populi</name>
    <dbReference type="NCBI Taxonomy" id="550983"/>
    <lineage>
        <taxon>Bacteria</taxon>
        <taxon>Pseudomonadati</taxon>
        <taxon>Bacteroidota</taxon>
        <taxon>Chitinophagia</taxon>
        <taxon>Chitinophagales</taxon>
        <taxon>Chitinophagaceae</taxon>
        <taxon>Niastella</taxon>
    </lineage>
</organism>
<dbReference type="OrthoDB" id="9800955at2"/>
<dbReference type="GO" id="GO:0008422">
    <property type="term" value="F:beta-glucosidase activity"/>
    <property type="evidence" value="ECO:0007669"/>
    <property type="project" value="TreeGrafter"/>
</dbReference>
<dbReference type="InterPro" id="IPR005084">
    <property type="entry name" value="CBM6"/>
</dbReference>
<evidence type="ECO:0000259" key="5">
    <source>
        <dbReference type="PROSITE" id="PS51175"/>
    </source>
</evidence>
<dbReference type="Pfam" id="PF00150">
    <property type="entry name" value="Cellulase"/>
    <property type="match status" value="1"/>
</dbReference>
<dbReference type="SUPFAM" id="SSF51445">
    <property type="entry name" value="(Trans)glycosidases"/>
    <property type="match status" value="1"/>
</dbReference>
<keyword evidence="7" id="KW-1185">Reference proteome</keyword>